<proteinExistence type="inferred from homology"/>
<dbReference type="Gene3D" id="1.10.10.2830">
    <property type="match status" value="1"/>
</dbReference>
<dbReference type="Pfam" id="PF01555">
    <property type="entry name" value="N6_N4_Mtase"/>
    <property type="match status" value="1"/>
</dbReference>
<keyword evidence="3" id="KW-0808">Transferase</keyword>
<dbReference type="InterPro" id="IPR003115">
    <property type="entry name" value="ParB_N"/>
</dbReference>
<dbReference type="STRING" id="698762.SAMN00808754_1436"/>
<dbReference type="PROSITE" id="PS00092">
    <property type="entry name" value="N6_MTASE"/>
    <property type="match status" value="1"/>
</dbReference>
<evidence type="ECO:0000313" key="8">
    <source>
        <dbReference type="Proteomes" id="UP000192569"/>
    </source>
</evidence>
<dbReference type="SUPFAM" id="SSF110849">
    <property type="entry name" value="ParB/Sulfiredoxin"/>
    <property type="match status" value="1"/>
</dbReference>
<dbReference type="EMBL" id="LT838272">
    <property type="protein sequence ID" value="SMB96257.1"/>
    <property type="molecule type" value="Genomic_DNA"/>
</dbReference>
<sequence>MEKKCELVDLPVALLRHSRFNTRKTREAADIQMLAERIRRIGYERTRAVWAVPVGNHYEVFAGGTRLEAAKVAGLDTMPVLVHYGYTDEEISRLSDLDNENDEYHRPVPITDVWAEYARLHEEEGWSQKKIAAAKGVAESLVSERIAWHKLPDKVKKLVLSGDLTEAHLRRIWGVILPVEFTLWLTTEMARLELAEKVVYDKKKNGEKSVRALEADVAAWKEWINYAEKVYGSLEEELTLYDFSVDPPRPYLYKPREEFVRELAKRRARSMAAVREAELVIKRMVADNLEQYRKYLEEKSAKAALEKAKAEKVTEIVSGFKQGDARSLVGELPEESVRLLLTDPPYGMEYRSNRRWASQAPEVIRNDRQEEAFALLEEVIKASLPKLQKDAHVLVFCSWRGEPKVREILENAGLTVKGSLVWVKEEHSAGDVRGAFAPRHERIIHAVKGSPEVSPRKPDVFYVPRAKRELHPAEKPVELLKQLIECTTAEGDLVLDPFAGVASTCVAALELGRVFVGFEIDGEYYEKGRERLYRVAQEKVEEIVRLQPPAA</sequence>
<keyword evidence="2 7" id="KW-0489">Methyltransferase</keyword>
<dbReference type="GO" id="GO:0032259">
    <property type="term" value="P:methylation"/>
    <property type="evidence" value="ECO:0007669"/>
    <property type="project" value="UniProtKB-KW"/>
</dbReference>
<dbReference type="InterPro" id="IPR002941">
    <property type="entry name" value="DNA_methylase_N4/N6"/>
</dbReference>
<dbReference type="PANTHER" id="PTHR33375:SF1">
    <property type="entry name" value="CHROMOSOME-PARTITIONING PROTEIN PARB-RELATED"/>
    <property type="match status" value="1"/>
</dbReference>
<dbReference type="Gene3D" id="3.90.1530.30">
    <property type="match status" value="1"/>
</dbReference>
<evidence type="ECO:0000313" key="7">
    <source>
        <dbReference type="EMBL" id="SMB96257.1"/>
    </source>
</evidence>
<protein>
    <submittedName>
        <fullName evidence="7">DNA modification methylase</fullName>
    </submittedName>
</protein>
<dbReference type="SUPFAM" id="SSF53335">
    <property type="entry name" value="S-adenosyl-L-methionine-dependent methyltransferases"/>
    <property type="match status" value="1"/>
</dbReference>
<dbReference type="PANTHER" id="PTHR33375">
    <property type="entry name" value="CHROMOSOME-PARTITIONING PROTEIN PARB-RELATED"/>
    <property type="match status" value="1"/>
</dbReference>
<dbReference type="InterPro" id="IPR001091">
    <property type="entry name" value="RM_Methyltransferase"/>
</dbReference>
<comment type="similarity">
    <text evidence="1">Belongs to the N(4)/N(6)-methyltransferase family.</text>
</comment>
<dbReference type="Pfam" id="PF17762">
    <property type="entry name" value="HTH_ParB"/>
    <property type="match status" value="1"/>
</dbReference>
<dbReference type="InterPro" id="IPR041468">
    <property type="entry name" value="HTH_ParB/Spo0J"/>
</dbReference>
<accession>A0A1W1VSC1</accession>
<dbReference type="GO" id="GO:0003677">
    <property type="term" value="F:DNA binding"/>
    <property type="evidence" value="ECO:0007669"/>
    <property type="project" value="InterPro"/>
</dbReference>
<dbReference type="PRINTS" id="PR00508">
    <property type="entry name" value="S21N4MTFRASE"/>
</dbReference>
<evidence type="ECO:0000259" key="6">
    <source>
        <dbReference type="SMART" id="SM00470"/>
    </source>
</evidence>
<dbReference type="InterPro" id="IPR036086">
    <property type="entry name" value="ParB/Sulfiredoxin_sf"/>
</dbReference>
<keyword evidence="8" id="KW-1185">Reference proteome</keyword>
<dbReference type="Pfam" id="PF02195">
    <property type="entry name" value="ParB_N"/>
    <property type="match status" value="1"/>
</dbReference>
<evidence type="ECO:0000256" key="1">
    <source>
        <dbReference type="ARBA" id="ARBA00006594"/>
    </source>
</evidence>
<dbReference type="InterPro" id="IPR002052">
    <property type="entry name" value="DNA_methylase_N6_adenine_CS"/>
</dbReference>
<organism evidence="7 8">
    <name type="scientific">Thermanaeromonas toyohensis ToBE</name>
    <dbReference type="NCBI Taxonomy" id="698762"/>
    <lineage>
        <taxon>Bacteria</taxon>
        <taxon>Bacillati</taxon>
        <taxon>Bacillota</taxon>
        <taxon>Clostridia</taxon>
        <taxon>Neomoorellales</taxon>
        <taxon>Neomoorellaceae</taxon>
        <taxon>Thermanaeromonas</taxon>
    </lineage>
</organism>
<keyword evidence="4" id="KW-0680">Restriction system</keyword>
<dbReference type="RefSeq" id="WP_172839074.1">
    <property type="nucleotide sequence ID" value="NZ_LT838272.1"/>
</dbReference>
<dbReference type="SMART" id="SM00470">
    <property type="entry name" value="ParB"/>
    <property type="match status" value="1"/>
</dbReference>
<reference evidence="7 8" key="1">
    <citation type="submission" date="2017-04" db="EMBL/GenBank/DDBJ databases">
        <authorList>
            <person name="Afonso C.L."/>
            <person name="Miller P.J."/>
            <person name="Scott M.A."/>
            <person name="Spackman E."/>
            <person name="Goraichik I."/>
            <person name="Dimitrov K.M."/>
            <person name="Suarez D.L."/>
            <person name="Swayne D.E."/>
        </authorList>
    </citation>
    <scope>NUCLEOTIDE SEQUENCE [LARGE SCALE GENOMIC DNA]</scope>
    <source>
        <strain evidence="7 8">ToBE</strain>
    </source>
</reference>
<dbReference type="GO" id="GO:0005694">
    <property type="term" value="C:chromosome"/>
    <property type="evidence" value="ECO:0007669"/>
    <property type="project" value="TreeGrafter"/>
</dbReference>
<dbReference type="Gene3D" id="3.40.50.150">
    <property type="entry name" value="Vaccinia Virus protein VP39"/>
    <property type="match status" value="1"/>
</dbReference>
<dbReference type="GO" id="GO:0007059">
    <property type="term" value="P:chromosome segregation"/>
    <property type="evidence" value="ECO:0007669"/>
    <property type="project" value="UniProtKB-KW"/>
</dbReference>
<name>A0A1W1VSC1_9FIRM</name>
<dbReference type="AlphaFoldDB" id="A0A1W1VSC1"/>
<dbReference type="Proteomes" id="UP000192569">
    <property type="component" value="Chromosome I"/>
</dbReference>
<evidence type="ECO:0000256" key="4">
    <source>
        <dbReference type="ARBA" id="ARBA00022747"/>
    </source>
</evidence>
<keyword evidence="5" id="KW-0159">Chromosome partition</keyword>
<evidence type="ECO:0000256" key="2">
    <source>
        <dbReference type="ARBA" id="ARBA00022603"/>
    </source>
</evidence>
<dbReference type="InterPro" id="IPR050336">
    <property type="entry name" value="Chromosome_partition/occlusion"/>
</dbReference>
<gene>
    <name evidence="7" type="ORF">SAMN00808754_1436</name>
</gene>
<dbReference type="SUPFAM" id="SSF109709">
    <property type="entry name" value="KorB DNA-binding domain-like"/>
    <property type="match status" value="1"/>
</dbReference>
<evidence type="ECO:0000256" key="3">
    <source>
        <dbReference type="ARBA" id="ARBA00022679"/>
    </source>
</evidence>
<feature type="domain" description="ParB-like N-terminal" evidence="6">
    <location>
        <begin position="8"/>
        <end position="100"/>
    </location>
</feature>
<dbReference type="InterPro" id="IPR029063">
    <property type="entry name" value="SAM-dependent_MTases_sf"/>
</dbReference>
<dbReference type="GO" id="GO:0008170">
    <property type="term" value="F:N-methyltransferase activity"/>
    <property type="evidence" value="ECO:0007669"/>
    <property type="project" value="InterPro"/>
</dbReference>
<evidence type="ECO:0000256" key="5">
    <source>
        <dbReference type="ARBA" id="ARBA00022829"/>
    </source>
</evidence>
<dbReference type="GO" id="GO:0009307">
    <property type="term" value="P:DNA restriction-modification system"/>
    <property type="evidence" value="ECO:0007669"/>
    <property type="project" value="UniProtKB-KW"/>
</dbReference>